<evidence type="ECO:0000259" key="4">
    <source>
        <dbReference type="Pfam" id="PF04101"/>
    </source>
</evidence>
<organism evidence="5 6">
    <name type="scientific">Candidatus Berkelbacteria bacterium CG08_land_8_20_14_0_20_39_8</name>
    <dbReference type="NCBI Taxonomy" id="1974511"/>
    <lineage>
        <taxon>Bacteria</taxon>
        <taxon>Candidatus Berkelbacteria</taxon>
    </lineage>
</organism>
<dbReference type="Proteomes" id="UP000229896">
    <property type="component" value="Unassembled WGS sequence"/>
</dbReference>
<keyword evidence="1" id="KW-0328">Glycosyltransferase</keyword>
<proteinExistence type="predicted"/>
<dbReference type="PANTHER" id="PTHR21015:SF22">
    <property type="entry name" value="GLYCOSYLTRANSFERASE"/>
    <property type="match status" value="1"/>
</dbReference>
<dbReference type="Pfam" id="PF04101">
    <property type="entry name" value="Glyco_tran_28_C"/>
    <property type="match status" value="1"/>
</dbReference>
<dbReference type="GO" id="GO:0016758">
    <property type="term" value="F:hexosyltransferase activity"/>
    <property type="evidence" value="ECO:0007669"/>
    <property type="project" value="InterPro"/>
</dbReference>
<evidence type="ECO:0000256" key="1">
    <source>
        <dbReference type="ARBA" id="ARBA00022676"/>
    </source>
</evidence>
<dbReference type="InterPro" id="IPR004276">
    <property type="entry name" value="GlycoTrans_28_N"/>
</dbReference>
<dbReference type="CDD" id="cd03785">
    <property type="entry name" value="GT28_MurG"/>
    <property type="match status" value="1"/>
</dbReference>
<reference evidence="6" key="1">
    <citation type="submission" date="2017-09" db="EMBL/GenBank/DDBJ databases">
        <title>Depth-based differentiation of microbial function through sediment-hosted aquifers and enrichment of novel symbionts in the deep terrestrial subsurface.</title>
        <authorList>
            <person name="Probst A.J."/>
            <person name="Ladd B."/>
            <person name="Jarett J.K."/>
            <person name="Geller-Mcgrath D.E."/>
            <person name="Sieber C.M.K."/>
            <person name="Emerson J.B."/>
            <person name="Anantharaman K."/>
            <person name="Thomas B.C."/>
            <person name="Malmstrom R."/>
            <person name="Stieglmeier M."/>
            <person name="Klingl A."/>
            <person name="Woyke T."/>
            <person name="Ryan C.M."/>
            <person name="Banfield J.F."/>
        </authorList>
    </citation>
    <scope>NUCLEOTIDE SEQUENCE [LARGE SCALE GENOMIC DNA]</scope>
</reference>
<dbReference type="EMBL" id="PEXI01000106">
    <property type="protein sequence ID" value="PIU24009.1"/>
    <property type="molecule type" value="Genomic_DNA"/>
</dbReference>
<comment type="caution">
    <text evidence="5">The sequence shown here is derived from an EMBL/GenBank/DDBJ whole genome shotgun (WGS) entry which is preliminary data.</text>
</comment>
<dbReference type="InterPro" id="IPR007235">
    <property type="entry name" value="Glyco_trans_28_C"/>
</dbReference>
<feature type="domain" description="Glycosyltransferase family 28 N-terminal" evidence="3">
    <location>
        <begin position="6"/>
        <end position="145"/>
    </location>
</feature>
<evidence type="ECO:0008006" key="7">
    <source>
        <dbReference type="Google" id="ProtNLM"/>
    </source>
</evidence>
<dbReference type="Gene3D" id="3.40.50.2000">
    <property type="entry name" value="Glycogen Phosphorylase B"/>
    <property type="match status" value="2"/>
</dbReference>
<accession>A0A2M6YBF1</accession>
<keyword evidence="2" id="KW-0808">Transferase</keyword>
<feature type="non-terminal residue" evidence="5">
    <location>
        <position position="310"/>
    </location>
</feature>
<dbReference type="PANTHER" id="PTHR21015">
    <property type="entry name" value="UDP-N-ACETYLGLUCOSAMINE--N-ACETYLMURAMYL-(PENTAPEPTIDE) PYROPHOSPHORYL-UNDECAPRENOL N-ACETYLGLUCOSAMINE TRANSFERASE 1"/>
    <property type="match status" value="1"/>
</dbReference>
<gene>
    <name evidence="5" type="ORF">COT12_03335</name>
</gene>
<protein>
    <recommendedName>
        <fullName evidence="7">Undecaprenyldiphospho-muramoylpentapeptide beta-N-acetylglucosaminyltransferase</fullName>
    </recommendedName>
</protein>
<sequence length="310" mass="35047">MKNKRIFLVGADTGGHVVPVFTLAEELEKEKNIEVFVFGVGSEIEKKFYSKLKNSRYLKIVAGKSQFGSPFSKVTAFCKSIIGLVQCKYYILKFRPQVIFLKGNYATIPMALAARILFCPVIIHESDAIIGRSNKYISKFAKKTFVSYPVEIYHLPIKNIKYSGPILRPEYSAKNIRQQQNILPKILILGGSQGAHKINELIFASIKELSSGYQIVHQTGNQDIKVAEEKKKELPLDIQNNYQPMTFIENVFRSIIDADLIVSRASSSIFEYAAFQKATILIPYPYASLDHQKANAKYFANKNATVMIEE</sequence>
<evidence type="ECO:0000259" key="3">
    <source>
        <dbReference type="Pfam" id="PF03033"/>
    </source>
</evidence>
<dbReference type="SUPFAM" id="SSF53756">
    <property type="entry name" value="UDP-Glycosyltransferase/glycogen phosphorylase"/>
    <property type="match status" value="1"/>
</dbReference>
<dbReference type="Pfam" id="PF03033">
    <property type="entry name" value="Glyco_transf_28"/>
    <property type="match status" value="1"/>
</dbReference>
<dbReference type="GO" id="GO:1901137">
    <property type="term" value="P:carbohydrate derivative biosynthetic process"/>
    <property type="evidence" value="ECO:0007669"/>
    <property type="project" value="UniProtKB-ARBA"/>
</dbReference>
<evidence type="ECO:0000313" key="5">
    <source>
        <dbReference type="EMBL" id="PIU24009.1"/>
    </source>
</evidence>
<feature type="domain" description="Glycosyl transferase family 28 C-terminal" evidence="4">
    <location>
        <begin position="186"/>
        <end position="310"/>
    </location>
</feature>
<evidence type="ECO:0000313" key="6">
    <source>
        <dbReference type="Proteomes" id="UP000229896"/>
    </source>
</evidence>
<dbReference type="GO" id="GO:0005975">
    <property type="term" value="P:carbohydrate metabolic process"/>
    <property type="evidence" value="ECO:0007669"/>
    <property type="project" value="InterPro"/>
</dbReference>
<name>A0A2M6YBF1_9BACT</name>
<dbReference type="AlphaFoldDB" id="A0A2M6YBF1"/>
<evidence type="ECO:0000256" key="2">
    <source>
        <dbReference type="ARBA" id="ARBA00022679"/>
    </source>
</evidence>